<dbReference type="Proteomes" id="UP000203261">
    <property type="component" value="Segment"/>
</dbReference>
<reference evidence="1 2" key="1">
    <citation type="submission" date="2015-08" db="EMBL/GenBank/DDBJ databases">
        <authorList>
            <person name="Babu N.S."/>
            <person name="Beckwith C.J."/>
            <person name="Beseler K.G."/>
            <person name="Brison A."/>
            <person name="Carone J.V."/>
            <person name="Caskin T.P."/>
            <person name="Diamond M."/>
            <person name="Durham M.E."/>
            <person name="Foxe J.M."/>
            <person name="Go M."/>
            <person name="Henderson B.A."/>
            <person name="Jones I.B."/>
            <person name="McGettigan J.A."/>
            <person name="Micheletti S.J."/>
            <person name="Nasrallah M.E."/>
            <person name="Ortiz D."/>
            <person name="Piller C.R."/>
            <person name="Privatt S.R."/>
            <person name="Schneider S.L."/>
            <person name="Sharp S."/>
            <person name="Smith T.C."/>
            <person name="Stanton J.D."/>
            <person name="Ullery H.E."/>
            <person name="Wilson R.J."/>
            <person name="Serrano M.G."/>
            <person name="Buck G."/>
            <person name="Lee V."/>
            <person name="Wang Y."/>
            <person name="Carvalho R."/>
            <person name="Voegtly L."/>
            <person name="Shi R."/>
            <person name="Duckworth R."/>
            <person name="Johnson A."/>
            <person name="Loviza R."/>
            <person name="Walstead R."/>
            <person name="Shah Z."/>
            <person name="Kiflezghi M."/>
            <person name="Wade K."/>
            <person name="Ball S.L."/>
            <person name="Bradley K.W."/>
            <person name="Asai D.J."/>
            <person name="Bowman C.A."/>
            <person name="Russell D.A."/>
            <person name="Pope W.H."/>
            <person name="Jacobs-Sera D."/>
            <person name="Hendrix R.W."/>
            <person name="Hatfull G.F."/>
        </authorList>
    </citation>
    <scope>NUCLEOTIDE SEQUENCE [LARGE SCALE GENOMIC DNA]</scope>
</reference>
<dbReference type="OrthoDB" id="41307at10239"/>
<dbReference type="GeneID" id="29125419"/>
<keyword evidence="2" id="KW-1185">Reference proteome</keyword>
<name>A0A127AZ40_9CAUD</name>
<dbReference type="EMBL" id="KT624200">
    <property type="protein sequence ID" value="AMM45051.1"/>
    <property type="molecule type" value="Genomic_DNA"/>
</dbReference>
<dbReference type="KEGG" id="vg:29125419"/>
<organism evidence="1 2">
    <name type="scientific">Bacillus phage SP-15</name>
    <dbReference type="NCBI Taxonomy" id="1792032"/>
    <lineage>
        <taxon>Viruses</taxon>
        <taxon>Duplodnaviria</taxon>
        <taxon>Heunggongvirae</taxon>
        <taxon>Uroviricota</taxon>
        <taxon>Caudoviricetes</taxon>
        <taxon>Thornevirus</taxon>
        <taxon>Thornevirus SP15</taxon>
    </lineage>
</organism>
<gene>
    <name evidence="1" type="ORF">SP15_246</name>
</gene>
<proteinExistence type="predicted"/>
<accession>A0A127AZ40</accession>
<dbReference type="RefSeq" id="YP_009302640.1">
    <property type="nucleotide sequence ID" value="NC_031245.1"/>
</dbReference>
<evidence type="ECO:0000313" key="1">
    <source>
        <dbReference type="EMBL" id="AMM45051.1"/>
    </source>
</evidence>
<evidence type="ECO:0000313" key="2">
    <source>
        <dbReference type="Proteomes" id="UP000203261"/>
    </source>
</evidence>
<protein>
    <submittedName>
        <fullName evidence="1">Uncharacterized protein</fullName>
    </submittedName>
</protein>
<sequence length="153" mass="17265">MGAIKLEDTKTVKVKAIGDFTYSITSIVRGEAVIQDFLITKGTTGTMTTEPTRKLITLDYPIEPLNNKEYSTSEMKLRRISCHTQLELDQWTTYTPKKYKDKDIEELMEEFEENGSCTHICPDCGDECLPVEIDSATAHCDNCGEAKQFEPVV</sequence>